<dbReference type="PANTHER" id="PTHR11552">
    <property type="entry name" value="GLUCOSE-METHANOL-CHOLINE GMC OXIDOREDUCTASE"/>
    <property type="match status" value="1"/>
</dbReference>
<dbReference type="Gene3D" id="3.30.560.10">
    <property type="entry name" value="Glucose Oxidase, domain 3"/>
    <property type="match status" value="1"/>
</dbReference>
<evidence type="ECO:0000313" key="7">
    <source>
        <dbReference type="EMBL" id="CAH1115148.1"/>
    </source>
</evidence>
<keyword evidence="4" id="KW-0285">Flavoprotein</keyword>
<name>A0A9P0GNA2_9CUCU</name>
<protein>
    <recommendedName>
        <fullName evidence="5 6">Glucose-methanol-choline oxidoreductase N-terminal domain-containing protein</fullName>
    </recommendedName>
</protein>
<gene>
    <name evidence="7" type="ORF">PSYICH_LOCUS14943</name>
</gene>
<dbReference type="SUPFAM" id="SSF51905">
    <property type="entry name" value="FAD/NAD(P)-binding domain"/>
    <property type="match status" value="1"/>
</dbReference>
<feature type="active site" description="Proton donor" evidence="2">
    <location>
        <position position="565"/>
    </location>
</feature>
<dbReference type="Pfam" id="PF05199">
    <property type="entry name" value="GMC_oxred_C"/>
    <property type="match status" value="1"/>
</dbReference>
<dbReference type="Gene3D" id="3.50.50.60">
    <property type="entry name" value="FAD/NAD(P)-binding domain"/>
    <property type="match status" value="1"/>
</dbReference>
<feature type="domain" description="Glucose-methanol-choline oxidoreductase N-terminal" evidence="5">
    <location>
        <begin position="152"/>
        <end position="175"/>
    </location>
</feature>
<dbReference type="InterPro" id="IPR012132">
    <property type="entry name" value="GMC_OxRdtase"/>
</dbReference>
<dbReference type="Pfam" id="PF00732">
    <property type="entry name" value="GMC_oxred_N"/>
    <property type="match status" value="1"/>
</dbReference>
<dbReference type="Proteomes" id="UP001153636">
    <property type="component" value="Chromosome 9"/>
</dbReference>
<sequence>MSLYYREMCNKIILSLIIIYGNGIFAQSDSDTVEHLKGLIYNRIANIPNYESPTDAKMFEAPEVPITEYGTYDFIIIGAGVTGSAIANRLSEIRQWRILLIEAGIFTDGDLMSIPSMFMLTVFSDYNWGFRTVPQKNACLSTKNHTCLVPRGKGVGGSSLLNALQYSRANPKNYNQWAKALHDSSWSYKNILKYFKKSENFHWTNPKAPVDLKSHGREGLLHVQHVQPEHPLNDIFIEANKQLGYDIIDFNSERQIGGSIMQLYTNNGTREDMGTVFITPFLDRPNLTVLTQSYVTKIEIDKITKVAKSVLFTNNGITYRARADVEVILSAGAIASPQILMLSGIGPKQHLQDVGIELIENLEVGSCLKEHALLSHLFFTSNFERPVETIEQQLSDFLKGYGSLTTTSTQAQGIAFYNVNHKTSTVPDLVIYVDDTKYSEMEKSVFDFNEETIQSLTKIGSKLKTIRFLLMNFNIKSKGTIRLKNKNPFEYPLIDPMLLSDHSGKDIKTMYRGIQQILRLSETPAFKKINLELVNEPLPACKHIQFKSQKYWYCFLKQLTMTGVHPMATCPMGVNKCKGAVVDSNLKVFGIKKLRVADASIFPASIAGHPSMTCLMIGEKISDVIKQEYL</sequence>
<organism evidence="7 8">
    <name type="scientific">Psylliodes chrysocephalus</name>
    <dbReference type="NCBI Taxonomy" id="3402493"/>
    <lineage>
        <taxon>Eukaryota</taxon>
        <taxon>Metazoa</taxon>
        <taxon>Ecdysozoa</taxon>
        <taxon>Arthropoda</taxon>
        <taxon>Hexapoda</taxon>
        <taxon>Insecta</taxon>
        <taxon>Pterygota</taxon>
        <taxon>Neoptera</taxon>
        <taxon>Endopterygota</taxon>
        <taxon>Coleoptera</taxon>
        <taxon>Polyphaga</taxon>
        <taxon>Cucujiformia</taxon>
        <taxon>Chrysomeloidea</taxon>
        <taxon>Chrysomelidae</taxon>
        <taxon>Galerucinae</taxon>
        <taxon>Alticini</taxon>
        <taxon>Psylliodes</taxon>
    </lineage>
</organism>
<dbReference type="InterPro" id="IPR007867">
    <property type="entry name" value="GMC_OxRtase_C"/>
</dbReference>
<comment type="similarity">
    <text evidence="1 4">Belongs to the GMC oxidoreductase family.</text>
</comment>
<dbReference type="InterPro" id="IPR036188">
    <property type="entry name" value="FAD/NAD-bd_sf"/>
</dbReference>
<dbReference type="GO" id="GO:0050660">
    <property type="term" value="F:flavin adenine dinucleotide binding"/>
    <property type="evidence" value="ECO:0007669"/>
    <property type="project" value="InterPro"/>
</dbReference>
<dbReference type="InterPro" id="IPR000172">
    <property type="entry name" value="GMC_OxRdtase_N"/>
</dbReference>
<keyword evidence="8" id="KW-1185">Reference proteome</keyword>
<evidence type="ECO:0000313" key="8">
    <source>
        <dbReference type="Proteomes" id="UP001153636"/>
    </source>
</evidence>
<evidence type="ECO:0000256" key="1">
    <source>
        <dbReference type="ARBA" id="ARBA00010790"/>
    </source>
</evidence>
<feature type="binding site" evidence="3">
    <location>
        <position position="295"/>
    </location>
    <ligand>
        <name>FAD</name>
        <dbReference type="ChEBI" id="CHEBI:57692"/>
    </ligand>
</feature>
<comment type="cofactor">
    <cofactor evidence="3">
        <name>FAD</name>
        <dbReference type="ChEBI" id="CHEBI:57692"/>
    </cofactor>
</comment>
<proteinExistence type="inferred from homology"/>
<dbReference type="PIRSF" id="PIRSF000137">
    <property type="entry name" value="Alcohol_oxidase"/>
    <property type="match status" value="1"/>
</dbReference>
<evidence type="ECO:0000256" key="4">
    <source>
        <dbReference type="RuleBase" id="RU003968"/>
    </source>
</evidence>
<dbReference type="PANTHER" id="PTHR11552:SF158">
    <property type="entry name" value="GH23626P-RELATED"/>
    <property type="match status" value="1"/>
</dbReference>
<dbReference type="PROSITE" id="PS00623">
    <property type="entry name" value="GMC_OXRED_1"/>
    <property type="match status" value="1"/>
</dbReference>
<evidence type="ECO:0000259" key="5">
    <source>
        <dbReference type="PROSITE" id="PS00623"/>
    </source>
</evidence>
<accession>A0A9P0GNA2</accession>
<evidence type="ECO:0000259" key="6">
    <source>
        <dbReference type="PROSITE" id="PS00624"/>
    </source>
</evidence>
<dbReference type="PROSITE" id="PS00624">
    <property type="entry name" value="GMC_OXRED_2"/>
    <property type="match status" value="1"/>
</dbReference>
<dbReference type="SUPFAM" id="SSF54373">
    <property type="entry name" value="FAD-linked reductases, C-terminal domain"/>
    <property type="match status" value="1"/>
</dbReference>
<dbReference type="EMBL" id="OV651821">
    <property type="protein sequence ID" value="CAH1115148.1"/>
    <property type="molecule type" value="Genomic_DNA"/>
</dbReference>
<feature type="active site" description="Proton acceptor" evidence="2">
    <location>
        <position position="609"/>
    </location>
</feature>
<dbReference type="AlphaFoldDB" id="A0A9P0GNA2"/>
<evidence type="ECO:0000256" key="3">
    <source>
        <dbReference type="PIRSR" id="PIRSR000137-2"/>
    </source>
</evidence>
<feature type="domain" description="Glucose-methanol-choline oxidoreductase N-terminal" evidence="6">
    <location>
        <begin position="332"/>
        <end position="346"/>
    </location>
</feature>
<dbReference type="OrthoDB" id="269227at2759"/>
<dbReference type="GO" id="GO:0016614">
    <property type="term" value="F:oxidoreductase activity, acting on CH-OH group of donors"/>
    <property type="evidence" value="ECO:0007669"/>
    <property type="project" value="InterPro"/>
</dbReference>
<reference evidence="7" key="1">
    <citation type="submission" date="2022-01" db="EMBL/GenBank/DDBJ databases">
        <authorList>
            <person name="King R."/>
        </authorList>
    </citation>
    <scope>NUCLEOTIDE SEQUENCE</scope>
</reference>
<keyword evidence="3 4" id="KW-0274">FAD</keyword>
<evidence type="ECO:0000256" key="2">
    <source>
        <dbReference type="PIRSR" id="PIRSR000137-1"/>
    </source>
</evidence>